<evidence type="ECO:0000256" key="11">
    <source>
        <dbReference type="ARBA" id="ARBA00060730"/>
    </source>
</evidence>
<dbReference type="Gene3D" id="3.90.870.10">
    <property type="entry name" value="DHBP synthase"/>
    <property type="match status" value="1"/>
</dbReference>
<dbReference type="NCBIfam" id="TIGR00506">
    <property type="entry name" value="ribB"/>
    <property type="match status" value="1"/>
</dbReference>
<evidence type="ECO:0000256" key="4">
    <source>
        <dbReference type="ARBA" id="ARBA00018836"/>
    </source>
</evidence>
<evidence type="ECO:0000256" key="6">
    <source>
        <dbReference type="ARBA" id="ARBA00022723"/>
    </source>
</evidence>
<accession>A0A8K0JIP2</accession>
<evidence type="ECO:0000256" key="3">
    <source>
        <dbReference type="ARBA" id="ARBA00012153"/>
    </source>
</evidence>
<comment type="catalytic activity">
    <reaction evidence="12">
        <text>D-ribulose 5-phosphate = (2S)-2-hydroxy-3-oxobutyl phosphate + formate + H(+)</text>
        <dbReference type="Rhea" id="RHEA:18457"/>
        <dbReference type="ChEBI" id="CHEBI:15378"/>
        <dbReference type="ChEBI" id="CHEBI:15740"/>
        <dbReference type="ChEBI" id="CHEBI:58121"/>
        <dbReference type="ChEBI" id="CHEBI:58830"/>
        <dbReference type="EC" id="4.1.99.12"/>
    </reaction>
</comment>
<dbReference type="Pfam" id="PF00926">
    <property type="entry name" value="DHBP_synthase"/>
    <property type="match status" value="1"/>
</dbReference>
<evidence type="ECO:0000256" key="8">
    <source>
        <dbReference type="ARBA" id="ARBA00023206"/>
    </source>
</evidence>
<evidence type="ECO:0000256" key="2">
    <source>
        <dbReference type="ARBA" id="ARBA00011738"/>
    </source>
</evidence>
<proteinExistence type="inferred from homology"/>
<comment type="cofactor">
    <cofactor evidence="12">
        <name>Mg(2+)</name>
        <dbReference type="ChEBI" id="CHEBI:18420"/>
    </cofactor>
    <cofactor evidence="12">
        <name>Mn(2+)</name>
        <dbReference type="ChEBI" id="CHEBI:29035"/>
    </cofactor>
    <text evidence="12">Binds 2 divalent metal cations per subunit. Magnesium or manganese.</text>
</comment>
<gene>
    <name evidence="13" type="ORF">FFLO_05194</name>
</gene>
<dbReference type="GO" id="GO:0008686">
    <property type="term" value="F:3,4-dihydroxy-2-butanone-4-phosphate synthase activity"/>
    <property type="evidence" value="ECO:0007669"/>
    <property type="project" value="UniProtKB-EC"/>
</dbReference>
<keyword evidence="10 12" id="KW-0456">Lyase</keyword>
<keyword evidence="6 12" id="KW-0479">Metal-binding</keyword>
<dbReference type="PANTHER" id="PTHR21327">
    <property type="entry name" value="GTP CYCLOHYDROLASE II-RELATED"/>
    <property type="match status" value="1"/>
</dbReference>
<dbReference type="InterPro" id="IPR000422">
    <property type="entry name" value="DHBP_synthase_RibB"/>
</dbReference>
<dbReference type="InterPro" id="IPR017945">
    <property type="entry name" value="DHBP_synth_RibB-like_a/b_dom"/>
</dbReference>
<comment type="similarity">
    <text evidence="11 12">Belongs to the DHBP synthase family.</text>
</comment>
<evidence type="ECO:0000256" key="5">
    <source>
        <dbReference type="ARBA" id="ARBA00022619"/>
    </source>
</evidence>
<keyword evidence="8" id="KW-0318">Glutathionylation</keyword>
<keyword evidence="5 12" id="KW-0686">Riboflavin biosynthesis</keyword>
<comment type="subunit">
    <text evidence="2 12">Homodimer.</text>
</comment>
<reference evidence="13" key="1">
    <citation type="submission" date="2020-04" db="EMBL/GenBank/DDBJ databases">
        <title>Analysis of mating type loci in Filobasidium floriforme.</title>
        <authorList>
            <person name="Nowrousian M."/>
        </authorList>
    </citation>
    <scope>NUCLEOTIDE SEQUENCE</scope>
    <source>
        <strain evidence="13">CBS 6242</strain>
    </source>
</reference>
<dbReference type="EC" id="4.1.99.12" evidence="3 12"/>
<organism evidence="13 14">
    <name type="scientific">Filobasidium floriforme</name>
    <dbReference type="NCBI Taxonomy" id="5210"/>
    <lineage>
        <taxon>Eukaryota</taxon>
        <taxon>Fungi</taxon>
        <taxon>Dikarya</taxon>
        <taxon>Basidiomycota</taxon>
        <taxon>Agaricomycotina</taxon>
        <taxon>Tremellomycetes</taxon>
        <taxon>Filobasidiales</taxon>
        <taxon>Filobasidiaceae</taxon>
        <taxon>Filobasidium</taxon>
    </lineage>
</organism>
<dbReference type="GO" id="GO:0046872">
    <property type="term" value="F:metal ion binding"/>
    <property type="evidence" value="ECO:0007669"/>
    <property type="project" value="UniProtKB-KW"/>
</dbReference>
<evidence type="ECO:0000256" key="9">
    <source>
        <dbReference type="ARBA" id="ARBA00023211"/>
    </source>
</evidence>
<dbReference type="GO" id="GO:0009231">
    <property type="term" value="P:riboflavin biosynthetic process"/>
    <property type="evidence" value="ECO:0007669"/>
    <property type="project" value="UniProtKB-UniPathway"/>
</dbReference>
<evidence type="ECO:0000256" key="1">
    <source>
        <dbReference type="ARBA" id="ARBA00004904"/>
    </source>
</evidence>
<evidence type="ECO:0000256" key="10">
    <source>
        <dbReference type="ARBA" id="ARBA00023239"/>
    </source>
</evidence>
<dbReference type="EMBL" id="JABELV010000125">
    <property type="protein sequence ID" value="KAG7530201.1"/>
    <property type="molecule type" value="Genomic_DNA"/>
</dbReference>
<dbReference type="FunFam" id="3.90.870.10:FF:000002">
    <property type="entry name" value="3,4-dihydroxy-2-butanone 4-phosphate synthase"/>
    <property type="match status" value="1"/>
</dbReference>
<evidence type="ECO:0000256" key="12">
    <source>
        <dbReference type="RuleBase" id="RU003843"/>
    </source>
</evidence>
<sequence length="221" mass="24442">MASTSTSTSDFSFDPIEEALEAFGKGEFVVVMDDESRENEGDLCIAASEITTEKMAFFIRHTSGYICISVPEQRLKELDIKMMVPENQERHKTAYTVTVDAAEGTTTGISAHDRALTARKLADPASKPTDFTRPGHMVPLRYTEGGVLARRGHTEAATDLCKLTNLPAAGLLCEIVKPDDPLGSMARRDDCKAFAQQWGFKMISIDQLQVYMEKQKEEGRV</sequence>
<name>A0A8K0JIP2_9TREE</name>
<dbReference type="GO" id="GO:0005829">
    <property type="term" value="C:cytosol"/>
    <property type="evidence" value="ECO:0007669"/>
    <property type="project" value="TreeGrafter"/>
</dbReference>
<keyword evidence="14" id="KW-1185">Reference proteome</keyword>
<dbReference type="OrthoDB" id="60371at2759"/>
<comment type="function">
    <text evidence="12">Catalyzes the conversion of D-ribulose 5-phosphate to formate and 3,4-dihydroxy-2-butanone 4-phosphate.</text>
</comment>
<dbReference type="AlphaFoldDB" id="A0A8K0JIP2"/>
<keyword evidence="7 12" id="KW-0460">Magnesium</keyword>
<evidence type="ECO:0000313" key="13">
    <source>
        <dbReference type="EMBL" id="KAG7530201.1"/>
    </source>
</evidence>
<dbReference type="GO" id="GO:0005758">
    <property type="term" value="C:mitochondrial intermembrane space"/>
    <property type="evidence" value="ECO:0007669"/>
    <property type="project" value="TreeGrafter"/>
</dbReference>
<keyword evidence="9 12" id="KW-0464">Manganese</keyword>
<dbReference type="UniPathway" id="UPA00275">
    <property type="reaction ID" value="UER00399"/>
</dbReference>
<dbReference type="Proteomes" id="UP000812966">
    <property type="component" value="Unassembled WGS sequence"/>
</dbReference>
<comment type="caution">
    <text evidence="13">The sequence shown here is derived from an EMBL/GenBank/DDBJ whole genome shotgun (WGS) entry which is preliminary data.</text>
</comment>
<evidence type="ECO:0000256" key="7">
    <source>
        <dbReference type="ARBA" id="ARBA00022842"/>
    </source>
</evidence>
<protein>
    <recommendedName>
        <fullName evidence="4 12">3,4-dihydroxy-2-butanone 4-phosphate synthase</fullName>
        <shortName evidence="12">DHBP synthase</shortName>
        <ecNumber evidence="3 12">4.1.99.12</ecNumber>
    </recommendedName>
</protein>
<evidence type="ECO:0000313" key="14">
    <source>
        <dbReference type="Proteomes" id="UP000812966"/>
    </source>
</evidence>
<comment type="pathway">
    <text evidence="1 12">Cofactor biosynthesis; riboflavin biosynthesis; 2-hydroxy-3-oxobutyl phosphate from D-ribulose 5-phosphate: step 1/1.</text>
</comment>
<dbReference type="SUPFAM" id="SSF55821">
    <property type="entry name" value="YrdC/RibB"/>
    <property type="match status" value="1"/>
</dbReference>
<dbReference type="PANTHER" id="PTHR21327:SF18">
    <property type="entry name" value="3,4-DIHYDROXY-2-BUTANONE 4-PHOSPHATE SYNTHASE"/>
    <property type="match status" value="1"/>
</dbReference>